<dbReference type="Pfam" id="PF00135">
    <property type="entry name" value="COesterase"/>
    <property type="match status" value="1"/>
</dbReference>
<dbReference type="InterPro" id="IPR050309">
    <property type="entry name" value="Type-B_Carboxylest/Lipase"/>
</dbReference>
<dbReference type="SUPFAM" id="SSF53474">
    <property type="entry name" value="alpha/beta-Hydrolases"/>
    <property type="match status" value="1"/>
</dbReference>
<accession>A0A0C2Y468</accession>
<evidence type="ECO:0000256" key="3">
    <source>
        <dbReference type="RuleBase" id="RU361235"/>
    </source>
</evidence>
<evidence type="ECO:0000313" key="6">
    <source>
        <dbReference type="Proteomes" id="UP000053424"/>
    </source>
</evidence>
<dbReference type="AlphaFoldDB" id="A0A0C2Y468"/>
<name>A0A0C2Y468_HEBCY</name>
<evidence type="ECO:0000256" key="2">
    <source>
        <dbReference type="ARBA" id="ARBA00022801"/>
    </source>
</evidence>
<protein>
    <recommendedName>
        <fullName evidence="3">Carboxylic ester hydrolase</fullName>
        <ecNumber evidence="3">3.1.1.-</ecNumber>
    </recommendedName>
</protein>
<comment type="similarity">
    <text evidence="1 3">Belongs to the type-B carboxylesterase/lipase family.</text>
</comment>
<dbReference type="InterPro" id="IPR019826">
    <property type="entry name" value="Carboxylesterase_B_AS"/>
</dbReference>
<organism evidence="5 6">
    <name type="scientific">Hebeloma cylindrosporum</name>
    <dbReference type="NCBI Taxonomy" id="76867"/>
    <lineage>
        <taxon>Eukaryota</taxon>
        <taxon>Fungi</taxon>
        <taxon>Dikarya</taxon>
        <taxon>Basidiomycota</taxon>
        <taxon>Agaricomycotina</taxon>
        <taxon>Agaricomycetes</taxon>
        <taxon>Agaricomycetidae</taxon>
        <taxon>Agaricales</taxon>
        <taxon>Agaricineae</taxon>
        <taxon>Hymenogastraceae</taxon>
        <taxon>Hebeloma</taxon>
    </lineage>
</organism>
<dbReference type="Proteomes" id="UP000053424">
    <property type="component" value="Unassembled WGS sequence"/>
</dbReference>
<gene>
    <name evidence="5" type="ORF">M413DRAFT_32110</name>
</gene>
<proteinExistence type="inferred from homology"/>
<sequence>MILPALRPGFLLSLLSFDHFTRSKSFSAAPLVGNSVTLDYGTFNGLRNESTGIIYFRGIRFADPPLGDLRWKAPVVPPTKHLGVVDATHFGDICMQTTTGNVGSHGNSEDCLFGNVYIPIDTQVNDKLPVLVWFHGGGFQTGSSHGAPPELIMRSSAKPFIFISFEYRLGPFGFLGGADIKEKGGLNAGLLDQRGALRWVQRYISLFGGDKSQVTIWGQSAGAGSTMFQLIANGGDNEGLFHAAMGDSPSLSFCPPFDGPYITGIYQQFAGLAGCDNQGAYTLECLRSAPAEKLALAAKQVLLARPTTLFVFSPILDGDFITERPVEAFKSGNFARVPVLFGSNSDEGSGWSAGITDPSANTSMPNATEDTVFNFLRGQYATLGHASFDDAVNLYPLKEYSNSLSLQLRQMYGECRYICTAPMITGAAIAESNMASFQYHYDNPHLGSFHSAELGAFFGPSPNAKANDLALLEAMRQYWTSFVTTGQPSAKNGVAWKVDIPTLEAAGGPYVLLHPGGIVIKEMSADLTARCSFWHNLSPELLV</sequence>
<dbReference type="OrthoDB" id="408631at2759"/>
<reference evidence="5 6" key="1">
    <citation type="submission" date="2014-04" db="EMBL/GenBank/DDBJ databases">
        <authorList>
            <consortium name="DOE Joint Genome Institute"/>
            <person name="Kuo A."/>
            <person name="Gay G."/>
            <person name="Dore J."/>
            <person name="Kohler A."/>
            <person name="Nagy L.G."/>
            <person name="Floudas D."/>
            <person name="Copeland A."/>
            <person name="Barry K.W."/>
            <person name="Cichocki N."/>
            <person name="Veneault-Fourrey C."/>
            <person name="LaButti K."/>
            <person name="Lindquist E.A."/>
            <person name="Lipzen A."/>
            <person name="Lundell T."/>
            <person name="Morin E."/>
            <person name="Murat C."/>
            <person name="Sun H."/>
            <person name="Tunlid A."/>
            <person name="Henrissat B."/>
            <person name="Grigoriev I.V."/>
            <person name="Hibbett D.S."/>
            <person name="Martin F."/>
            <person name="Nordberg H.P."/>
            <person name="Cantor M.N."/>
            <person name="Hua S.X."/>
        </authorList>
    </citation>
    <scope>NUCLEOTIDE SEQUENCE [LARGE SCALE GENOMIC DNA]</scope>
    <source>
        <strain evidence="6">h7</strain>
    </source>
</reference>
<keyword evidence="2 3" id="KW-0378">Hydrolase</keyword>
<keyword evidence="6" id="KW-1185">Reference proteome</keyword>
<dbReference type="ESTHER" id="hebcy-a0a0c2y468">
    <property type="family name" value="Fungal_carboxylesterase_lipase"/>
</dbReference>
<dbReference type="EC" id="3.1.1.-" evidence="3"/>
<dbReference type="EMBL" id="KN831812">
    <property type="protein sequence ID" value="KIM35872.1"/>
    <property type="molecule type" value="Genomic_DNA"/>
</dbReference>
<dbReference type="Gene3D" id="3.40.50.1820">
    <property type="entry name" value="alpha/beta hydrolase"/>
    <property type="match status" value="1"/>
</dbReference>
<dbReference type="InterPro" id="IPR029058">
    <property type="entry name" value="AB_hydrolase_fold"/>
</dbReference>
<feature type="domain" description="Carboxylesterase type B" evidence="4">
    <location>
        <begin position="35"/>
        <end position="497"/>
    </location>
</feature>
<evidence type="ECO:0000256" key="1">
    <source>
        <dbReference type="ARBA" id="ARBA00005964"/>
    </source>
</evidence>
<dbReference type="InterPro" id="IPR002018">
    <property type="entry name" value="CarbesteraseB"/>
</dbReference>
<dbReference type="HOGENOM" id="CLU_006586_10_5_1"/>
<dbReference type="PROSITE" id="PS00122">
    <property type="entry name" value="CARBOXYLESTERASE_B_1"/>
    <property type="match status" value="1"/>
</dbReference>
<reference evidence="6" key="2">
    <citation type="submission" date="2015-01" db="EMBL/GenBank/DDBJ databases">
        <title>Evolutionary Origins and Diversification of the Mycorrhizal Mutualists.</title>
        <authorList>
            <consortium name="DOE Joint Genome Institute"/>
            <consortium name="Mycorrhizal Genomics Consortium"/>
            <person name="Kohler A."/>
            <person name="Kuo A."/>
            <person name="Nagy L.G."/>
            <person name="Floudas D."/>
            <person name="Copeland A."/>
            <person name="Barry K.W."/>
            <person name="Cichocki N."/>
            <person name="Veneault-Fourrey C."/>
            <person name="LaButti K."/>
            <person name="Lindquist E.A."/>
            <person name="Lipzen A."/>
            <person name="Lundell T."/>
            <person name="Morin E."/>
            <person name="Murat C."/>
            <person name="Riley R."/>
            <person name="Ohm R."/>
            <person name="Sun H."/>
            <person name="Tunlid A."/>
            <person name="Henrissat B."/>
            <person name="Grigoriev I.V."/>
            <person name="Hibbett D.S."/>
            <person name="Martin F."/>
        </authorList>
    </citation>
    <scope>NUCLEOTIDE SEQUENCE [LARGE SCALE GENOMIC DNA]</scope>
    <source>
        <strain evidence="6">h7</strain>
    </source>
</reference>
<dbReference type="PANTHER" id="PTHR11559">
    <property type="entry name" value="CARBOXYLESTERASE"/>
    <property type="match status" value="1"/>
</dbReference>
<evidence type="ECO:0000259" key="4">
    <source>
        <dbReference type="Pfam" id="PF00135"/>
    </source>
</evidence>
<evidence type="ECO:0000313" key="5">
    <source>
        <dbReference type="EMBL" id="KIM35872.1"/>
    </source>
</evidence>
<dbReference type="STRING" id="686832.A0A0C2Y468"/>
<dbReference type="GO" id="GO:0016787">
    <property type="term" value="F:hydrolase activity"/>
    <property type="evidence" value="ECO:0007669"/>
    <property type="project" value="UniProtKB-KW"/>
</dbReference>